<proteinExistence type="predicted"/>
<dbReference type="AlphaFoldDB" id="A0A9P6EPI1"/>
<sequence length="64" mass="7471">MGIHLHRIKIRPDSKLPMTFRRQLHNRRLLLTTHPQSPRITVEPTLSTSQLDNVSVFTRSIDRG</sequence>
<reference evidence="1" key="1">
    <citation type="submission" date="2020-11" db="EMBL/GenBank/DDBJ databases">
        <authorList>
            <consortium name="DOE Joint Genome Institute"/>
            <person name="Ahrendt S."/>
            <person name="Riley R."/>
            <person name="Andreopoulos W."/>
            <person name="Labutti K."/>
            <person name="Pangilinan J."/>
            <person name="Ruiz-Duenas F.J."/>
            <person name="Barrasa J.M."/>
            <person name="Sanchez-Garcia M."/>
            <person name="Camarero S."/>
            <person name="Miyauchi S."/>
            <person name="Serrano A."/>
            <person name="Linde D."/>
            <person name="Babiker R."/>
            <person name="Drula E."/>
            <person name="Ayuso-Fernandez I."/>
            <person name="Pacheco R."/>
            <person name="Padilla G."/>
            <person name="Ferreira P."/>
            <person name="Barriuso J."/>
            <person name="Kellner H."/>
            <person name="Castanera R."/>
            <person name="Alfaro M."/>
            <person name="Ramirez L."/>
            <person name="Pisabarro A.G."/>
            <person name="Kuo A."/>
            <person name="Tritt A."/>
            <person name="Lipzen A."/>
            <person name="He G."/>
            <person name="Yan M."/>
            <person name="Ng V."/>
            <person name="Cullen D."/>
            <person name="Martin F."/>
            <person name="Rosso M.-N."/>
            <person name="Henrissat B."/>
            <person name="Hibbett D."/>
            <person name="Martinez A.T."/>
            <person name="Grigoriev I.V."/>
        </authorList>
    </citation>
    <scope>NUCLEOTIDE SEQUENCE</scope>
    <source>
        <strain evidence="1">CBS 506.95</strain>
    </source>
</reference>
<evidence type="ECO:0000313" key="1">
    <source>
        <dbReference type="EMBL" id="KAF9532329.1"/>
    </source>
</evidence>
<name>A0A9P6EPI1_9AGAR</name>
<organism evidence="1 2">
    <name type="scientific">Crepidotus variabilis</name>
    <dbReference type="NCBI Taxonomy" id="179855"/>
    <lineage>
        <taxon>Eukaryota</taxon>
        <taxon>Fungi</taxon>
        <taxon>Dikarya</taxon>
        <taxon>Basidiomycota</taxon>
        <taxon>Agaricomycotina</taxon>
        <taxon>Agaricomycetes</taxon>
        <taxon>Agaricomycetidae</taxon>
        <taxon>Agaricales</taxon>
        <taxon>Agaricineae</taxon>
        <taxon>Crepidotaceae</taxon>
        <taxon>Crepidotus</taxon>
    </lineage>
</organism>
<dbReference type="EMBL" id="MU157832">
    <property type="protein sequence ID" value="KAF9532329.1"/>
    <property type="molecule type" value="Genomic_DNA"/>
</dbReference>
<accession>A0A9P6EPI1</accession>
<dbReference type="Proteomes" id="UP000807306">
    <property type="component" value="Unassembled WGS sequence"/>
</dbReference>
<evidence type="ECO:0000313" key="2">
    <source>
        <dbReference type="Proteomes" id="UP000807306"/>
    </source>
</evidence>
<keyword evidence="2" id="KW-1185">Reference proteome</keyword>
<comment type="caution">
    <text evidence="1">The sequence shown here is derived from an EMBL/GenBank/DDBJ whole genome shotgun (WGS) entry which is preliminary data.</text>
</comment>
<protein>
    <submittedName>
        <fullName evidence="1">Uncharacterized protein</fullName>
    </submittedName>
</protein>
<gene>
    <name evidence="1" type="ORF">CPB83DRAFT_847663</name>
</gene>